<evidence type="ECO:0000256" key="1">
    <source>
        <dbReference type="SAM" id="MobiDB-lite"/>
    </source>
</evidence>
<reference evidence="2 3" key="1">
    <citation type="submission" date="2020-02" db="EMBL/GenBank/DDBJ databases">
        <authorList>
            <person name="Ma Q."/>
            <person name="Huang Y."/>
            <person name="Song X."/>
            <person name="Pei D."/>
        </authorList>
    </citation>
    <scope>NUCLEOTIDE SEQUENCE [LARGE SCALE GENOMIC DNA]</scope>
    <source>
        <strain evidence="2">Sxm20200214</strain>
        <tissue evidence="2">Leaf</tissue>
    </source>
</reference>
<dbReference type="Proteomes" id="UP000886595">
    <property type="component" value="Unassembled WGS sequence"/>
</dbReference>
<evidence type="ECO:0000313" key="3">
    <source>
        <dbReference type="Proteomes" id="UP000886595"/>
    </source>
</evidence>
<organism evidence="2 3">
    <name type="scientific">Brassica carinata</name>
    <name type="common">Ethiopian mustard</name>
    <name type="synonym">Abyssinian cabbage</name>
    <dbReference type="NCBI Taxonomy" id="52824"/>
    <lineage>
        <taxon>Eukaryota</taxon>
        <taxon>Viridiplantae</taxon>
        <taxon>Streptophyta</taxon>
        <taxon>Embryophyta</taxon>
        <taxon>Tracheophyta</taxon>
        <taxon>Spermatophyta</taxon>
        <taxon>Magnoliopsida</taxon>
        <taxon>eudicotyledons</taxon>
        <taxon>Gunneridae</taxon>
        <taxon>Pentapetalae</taxon>
        <taxon>rosids</taxon>
        <taxon>malvids</taxon>
        <taxon>Brassicales</taxon>
        <taxon>Brassicaceae</taxon>
        <taxon>Brassiceae</taxon>
        <taxon>Brassica</taxon>
    </lineage>
</organism>
<evidence type="ECO:0000313" key="2">
    <source>
        <dbReference type="EMBL" id="KAG2265958.1"/>
    </source>
</evidence>
<proteinExistence type="predicted"/>
<name>A0A8X7Q9V4_BRACI</name>
<accession>A0A8X7Q9V4</accession>
<feature type="compositionally biased region" description="Basic and acidic residues" evidence="1">
    <location>
        <begin position="64"/>
        <end position="75"/>
    </location>
</feature>
<gene>
    <name evidence="2" type="ORF">Bca52824_073037</name>
</gene>
<keyword evidence="3" id="KW-1185">Reference proteome</keyword>
<feature type="region of interest" description="Disordered" evidence="1">
    <location>
        <begin position="20"/>
        <end position="47"/>
    </location>
</feature>
<dbReference type="AlphaFoldDB" id="A0A8X7Q9V4"/>
<sequence length="348" mass="38357">MEDLMRISQKEILDTMTKYCTRSHARPPVDRPPDNTGESNVPGRDSNPFVVFDIIQEAMRFANKESAHTRQETRENVVGGQRGQPCDEDIFSEPLRSEEHEAMDHGGGDELNPNHGDREEDPLVAYMFNGEADDIGDVGACQDTVTNPNVDREDAETVATGLSFPDPSFSIGLTQMDKSNAQAVDHGAHPKNWEDPLPESNIDKAPILNRKSKRAKIVPRNLVGITSATNGSSLETVATGLSFPDPSFSIGLTQMDKSNAQAVDHGAHPKNWEDPLPESNIDKEAPILNRKSKRAKIVPRNLVGDYQCDKRFLTRAWESFVNAIRSTPSIDYAAKFVLLLEVLGGSPL</sequence>
<dbReference type="EMBL" id="JAAMPC010000014">
    <property type="protein sequence ID" value="KAG2265958.1"/>
    <property type="molecule type" value="Genomic_DNA"/>
</dbReference>
<comment type="caution">
    <text evidence="2">The sequence shown here is derived from an EMBL/GenBank/DDBJ whole genome shotgun (WGS) entry which is preliminary data.</text>
</comment>
<feature type="region of interest" description="Disordered" evidence="1">
    <location>
        <begin position="64"/>
        <end position="86"/>
    </location>
</feature>
<protein>
    <submittedName>
        <fullName evidence="2">Uncharacterized protein</fullName>
    </submittedName>
</protein>
<dbReference type="OrthoDB" id="1111875at2759"/>